<evidence type="ECO:0000256" key="8">
    <source>
        <dbReference type="ARBA" id="ARBA00022824"/>
    </source>
</evidence>
<keyword evidence="10 12" id="KW-0472">Membrane</keyword>
<keyword evidence="8 12" id="KW-0256">Endoplasmic reticulum</keyword>
<evidence type="ECO:0000313" key="16">
    <source>
        <dbReference type="EMBL" id="KAF9516363.1"/>
    </source>
</evidence>
<name>A0A9P6B277_9AGAM</name>
<evidence type="ECO:0000256" key="12">
    <source>
        <dbReference type="RuleBase" id="RU367051"/>
    </source>
</evidence>
<feature type="region of interest" description="Disordered" evidence="13">
    <location>
        <begin position="286"/>
        <end position="309"/>
    </location>
</feature>
<keyword evidence="17" id="KW-1185">Reference proteome</keyword>
<reference evidence="16" key="1">
    <citation type="journal article" date="2020" name="Nat. Commun.">
        <title>Large-scale genome sequencing of mycorrhizal fungi provides insights into the early evolution of symbiotic traits.</title>
        <authorList>
            <person name="Miyauchi S."/>
            <person name="Kiss E."/>
            <person name="Kuo A."/>
            <person name="Drula E."/>
            <person name="Kohler A."/>
            <person name="Sanchez-Garcia M."/>
            <person name="Morin E."/>
            <person name="Andreopoulos B."/>
            <person name="Barry K.W."/>
            <person name="Bonito G."/>
            <person name="Buee M."/>
            <person name="Carver A."/>
            <person name="Chen C."/>
            <person name="Cichocki N."/>
            <person name="Clum A."/>
            <person name="Culley D."/>
            <person name="Crous P.W."/>
            <person name="Fauchery L."/>
            <person name="Girlanda M."/>
            <person name="Hayes R.D."/>
            <person name="Keri Z."/>
            <person name="LaButti K."/>
            <person name="Lipzen A."/>
            <person name="Lombard V."/>
            <person name="Magnuson J."/>
            <person name="Maillard F."/>
            <person name="Murat C."/>
            <person name="Nolan M."/>
            <person name="Ohm R.A."/>
            <person name="Pangilinan J."/>
            <person name="Pereira M.F."/>
            <person name="Perotto S."/>
            <person name="Peter M."/>
            <person name="Pfister S."/>
            <person name="Riley R."/>
            <person name="Sitrit Y."/>
            <person name="Stielow J.B."/>
            <person name="Szollosi G."/>
            <person name="Zifcakova L."/>
            <person name="Stursova M."/>
            <person name="Spatafora J.W."/>
            <person name="Tedersoo L."/>
            <person name="Vaario L.M."/>
            <person name="Yamada A."/>
            <person name="Yan M."/>
            <person name="Wang P."/>
            <person name="Xu J."/>
            <person name="Bruns T."/>
            <person name="Baldrian P."/>
            <person name="Vilgalys R."/>
            <person name="Dunand C."/>
            <person name="Henrissat B."/>
            <person name="Grigoriev I.V."/>
            <person name="Hibbett D."/>
            <person name="Nagy L.G."/>
            <person name="Martin F.M."/>
        </authorList>
    </citation>
    <scope>NUCLEOTIDE SEQUENCE</scope>
    <source>
        <strain evidence="16">UP504</strain>
    </source>
</reference>
<dbReference type="OrthoDB" id="2276068at2759"/>
<evidence type="ECO:0000256" key="11">
    <source>
        <dbReference type="ARBA" id="ARBA00045065"/>
    </source>
</evidence>
<keyword evidence="5 12" id="KW-0328">Glycosyltransferase</keyword>
<dbReference type="Pfam" id="PF15924">
    <property type="entry name" value="ALG11_N"/>
    <property type="match status" value="1"/>
</dbReference>
<evidence type="ECO:0000259" key="15">
    <source>
        <dbReference type="Pfam" id="PF15924"/>
    </source>
</evidence>
<accession>A0A9P6B277</accession>
<keyword evidence="9 12" id="KW-1133">Transmembrane helix</keyword>
<protein>
    <recommendedName>
        <fullName evidence="4 12">GDP-Man:Man(3)GlcNAc(2)-PP-Dol alpha-1,2-mannosyltransferase</fullName>
        <ecNumber evidence="3 12">2.4.1.131</ecNumber>
    </recommendedName>
</protein>
<dbReference type="SUPFAM" id="SSF53756">
    <property type="entry name" value="UDP-Glycosyltransferase/glycogen phosphorylase"/>
    <property type="match status" value="1"/>
</dbReference>
<comment type="function">
    <text evidence="12">GDP-Man:Man(3)GlcNAc(2)-PP-Dol alpha-1,2-mannosyltransferase that operates in the biosynthetic pathway of dolichol-linked oligosaccharides, the glycan precursors employed in protein asparagine (N)-glycosylation. The assembly of dolichol-linked oligosaccharides begins on the cytosolic side of the endoplasmic reticulum membrane and finishes in its lumen. The sequential addition of sugars to dolichol pyrophosphate produces dolichol-linked oligosaccharides containing fourteen sugars, including two GlcNAcs, nine mannoses and three glucoses. Once assembled, the oligosaccharide is transferred from the lipid to nascent proteins by oligosaccharyltransferases. Catalyzes, on the cytoplasmic face of the endoplasmic reticulum, the addition of the fourth and fifth mannose residues to the dolichol-linked oligosaccharide chain, to produce Man(5)GlcNAc(2)-PP-dolichol core oligosaccharide.</text>
</comment>
<gene>
    <name evidence="16" type="ORF">BS47DRAFT_1327512</name>
</gene>
<dbReference type="GO" id="GO:0006487">
    <property type="term" value="P:protein N-linked glycosylation"/>
    <property type="evidence" value="ECO:0007669"/>
    <property type="project" value="TreeGrafter"/>
</dbReference>
<keyword evidence="7 12" id="KW-0812">Transmembrane</keyword>
<dbReference type="AlphaFoldDB" id="A0A9P6B277"/>
<dbReference type="GO" id="GO:0005789">
    <property type="term" value="C:endoplasmic reticulum membrane"/>
    <property type="evidence" value="ECO:0007669"/>
    <property type="project" value="UniProtKB-SubCell"/>
</dbReference>
<dbReference type="Proteomes" id="UP000886523">
    <property type="component" value="Unassembled WGS sequence"/>
</dbReference>
<feature type="domain" description="ALG11 mannosyltransferase N-terminal" evidence="15">
    <location>
        <begin position="62"/>
        <end position="283"/>
    </location>
</feature>
<comment type="catalytic activity">
    <reaction evidence="11 12">
        <text>an alpha-D-Man-(1-&gt;3)-[alpha-D-Man-(1-&gt;6)]-beta-D-Man-(1-&gt;4)-beta-D-GlcNAc-(1-&gt;4)-alpha-D-GlcNAc-diphospho-di-trans,poly-cis-dolichol + 2 GDP-alpha-D-mannose = an alpha-D-Man-(1-&gt;2)-alpha-D-Man-(1-&gt;2)-alpha-D-Man-(1-&gt;3)-[alpha-D-Man-(1-&gt;6)]-beta-D-Man-(1-&gt;4)-beta-D-GlcNAc-(1-&gt;4)-alpha-D-GlcNAc-diphospho-di-trans,poly-cis-dolichol + 2 GDP + 2 H(+)</text>
        <dbReference type="Rhea" id="RHEA:29523"/>
        <dbReference type="Rhea" id="RHEA-COMP:19515"/>
        <dbReference type="Rhea" id="RHEA-COMP:19516"/>
        <dbReference type="ChEBI" id="CHEBI:15378"/>
        <dbReference type="ChEBI" id="CHEBI:57527"/>
        <dbReference type="ChEBI" id="CHEBI:58189"/>
        <dbReference type="ChEBI" id="CHEBI:132511"/>
        <dbReference type="ChEBI" id="CHEBI:132515"/>
        <dbReference type="EC" id="2.4.1.131"/>
    </reaction>
    <physiologicalReaction direction="left-to-right" evidence="11 12">
        <dbReference type="Rhea" id="RHEA:29524"/>
    </physiologicalReaction>
</comment>
<dbReference type="GO" id="GO:0004377">
    <property type="term" value="F:GDP-Man:Man(3)GlcNAc(2)-PP-Dol alpha-1,2-mannosyltransferase activity"/>
    <property type="evidence" value="ECO:0007669"/>
    <property type="project" value="UniProtKB-UniRule"/>
</dbReference>
<feature type="transmembrane region" description="Helical" evidence="12">
    <location>
        <begin position="250"/>
        <end position="271"/>
    </location>
</feature>
<sequence length="554" mass="61505">MTNWGYIGGVLALISLLTLSTVSGAVLLLGYYLRLRNETRRGFILDSLATDDAERLSIGRKTIAGFFHPYCNAGGGGERVLWAAVAYLQRTEPDLVCVVYTGDTEASKGDIISNVQAKFGIKLAPDSLVFAYLSSRHLVEGKTWARFTLFGQSLGSLVLVWEALDRVVPDIFLDTMGYSFIYPFLRALRLKPSPSTYVPSRSPHRLPIGAYVHYPTISPTMLQRVRNREAGITNQSNVASSSWRTTLKLIYYRLFAFAYVYSLNCADYIVVNGSWTKNHIDTLLHSRRSSQSRSRLSSPSSETEKDKVKDVASNGVDILYPPCDAEALQRLPLDGRDRGILLTVAQFRCSLLSGLIGDALTRKDRPEKNHSIQLWALHSLFSSHPEYRSGDTRVKLILIGTVRNADDAARVNALRALAKELDIQDNVEFVLNASYDELVFWLGKASIGISSMVDEHFGINVVDFIAAGLIPVVHASGGPLLDILTPVDSQPTGFFYATDARSVDFAASLHTALSLTSDEEHAMRTRARRAARRFSTAEFEWGFQKLWEGLYGSR</sequence>
<dbReference type="InterPro" id="IPR031814">
    <property type="entry name" value="ALG11_N"/>
</dbReference>
<evidence type="ECO:0000256" key="1">
    <source>
        <dbReference type="ARBA" id="ARBA00004389"/>
    </source>
</evidence>
<dbReference type="Pfam" id="PF00534">
    <property type="entry name" value="Glycos_transf_1"/>
    <property type="match status" value="1"/>
</dbReference>
<evidence type="ECO:0000256" key="7">
    <source>
        <dbReference type="ARBA" id="ARBA00022692"/>
    </source>
</evidence>
<evidence type="ECO:0000256" key="13">
    <source>
        <dbReference type="SAM" id="MobiDB-lite"/>
    </source>
</evidence>
<evidence type="ECO:0000256" key="3">
    <source>
        <dbReference type="ARBA" id="ARBA00012645"/>
    </source>
</evidence>
<dbReference type="InterPro" id="IPR001296">
    <property type="entry name" value="Glyco_trans_1"/>
</dbReference>
<evidence type="ECO:0000256" key="5">
    <source>
        <dbReference type="ARBA" id="ARBA00022676"/>
    </source>
</evidence>
<evidence type="ECO:0000256" key="4">
    <source>
        <dbReference type="ARBA" id="ARBA00022018"/>
    </source>
</evidence>
<organism evidence="16 17">
    <name type="scientific">Hydnum rufescens UP504</name>
    <dbReference type="NCBI Taxonomy" id="1448309"/>
    <lineage>
        <taxon>Eukaryota</taxon>
        <taxon>Fungi</taxon>
        <taxon>Dikarya</taxon>
        <taxon>Basidiomycota</taxon>
        <taxon>Agaricomycotina</taxon>
        <taxon>Agaricomycetes</taxon>
        <taxon>Cantharellales</taxon>
        <taxon>Hydnaceae</taxon>
        <taxon>Hydnum</taxon>
    </lineage>
</organism>
<evidence type="ECO:0000256" key="6">
    <source>
        <dbReference type="ARBA" id="ARBA00022679"/>
    </source>
</evidence>
<keyword evidence="6 12" id="KW-0808">Transferase</keyword>
<comment type="caution">
    <text evidence="16">The sequence shown here is derived from an EMBL/GenBank/DDBJ whole genome shotgun (WGS) entry which is preliminary data.</text>
</comment>
<feature type="transmembrane region" description="Helical" evidence="12">
    <location>
        <begin position="6"/>
        <end position="33"/>
    </location>
</feature>
<feature type="domain" description="Glycosyl transferase family 1" evidence="14">
    <location>
        <begin position="366"/>
        <end position="529"/>
    </location>
</feature>
<comment type="subcellular location">
    <subcellularLocation>
        <location evidence="1">Endoplasmic reticulum membrane</location>
        <topology evidence="1">Single-pass membrane protein</topology>
    </subcellularLocation>
</comment>
<evidence type="ECO:0000313" key="17">
    <source>
        <dbReference type="Proteomes" id="UP000886523"/>
    </source>
</evidence>
<dbReference type="CDD" id="cd03806">
    <property type="entry name" value="GT4_ALG11-like"/>
    <property type="match status" value="1"/>
</dbReference>
<comment type="pathway">
    <text evidence="2 12">Protein modification; protein glycosylation.</text>
</comment>
<evidence type="ECO:0000259" key="14">
    <source>
        <dbReference type="Pfam" id="PF00534"/>
    </source>
</evidence>
<evidence type="ECO:0000256" key="9">
    <source>
        <dbReference type="ARBA" id="ARBA00022989"/>
    </source>
</evidence>
<proteinExistence type="inferred from homology"/>
<dbReference type="Gene3D" id="3.40.50.2000">
    <property type="entry name" value="Glycogen Phosphorylase B"/>
    <property type="match status" value="1"/>
</dbReference>
<comment type="similarity">
    <text evidence="12">Belongs to the glycosyltransferase group 1 family. Glycosyltransferase 4 subfamily.</text>
</comment>
<evidence type="ECO:0000256" key="10">
    <source>
        <dbReference type="ARBA" id="ARBA00023136"/>
    </source>
</evidence>
<dbReference type="EMBL" id="MU128940">
    <property type="protein sequence ID" value="KAF9516363.1"/>
    <property type="molecule type" value="Genomic_DNA"/>
</dbReference>
<dbReference type="InterPro" id="IPR038013">
    <property type="entry name" value="ALG11"/>
</dbReference>
<dbReference type="PANTHER" id="PTHR45919">
    <property type="entry name" value="GDP-MAN:MAN(3)GLCNAC(2)-PP-DOL ALPHA-1,2-MANNOSYLTRANSFERASE"/>
    <property type="match status" value="1"/>
</dbReference>
<evidence type="ECO:0000256" key="2">
    <source>
        <dbReference type="ARBA" id="ARBA00004922"/>
    </source>
</evidence>
<dbReference type="PANTHER" id="PTHR45919:SF1">
    <property type="entry name" value="GDP-MAN:MAN(3)GLCNAC(2)-PP-DOL ALPHA-1,2-MANNOSYLTRANSFERASE"/>
    <property type="match status" value="1"/>
</dbReference>
<dbReference type="EC" id="2.4.1.131" evidence="3 12"/>
<feature type="compositionally biased region" description="Low complexity" evidence="13">
    <location>
        <begin position="291"/>
        <end position="301"/>
    </location>
</feature>